<keyword evidence="3" id="KW-0235">DNA replication</keyword>
<evidence type="ECO:0000259" key="6">
    <source>
        <dbReference type="Pfam" id="PF22912"/>
    </source>
</evidence>
<keyword evidence="2" id="KW-0548">Nucleotidyltransferase</keyword>
<evidence type="ECO:0000256" key="3">
    <source>
        <dbReference type="ARBA" id="ARBA00022705"/>
    </source>
</evidence>
<organism evidence="7 8">
    <name type="scientific">Salmo trutta</name>
    <name type="common">Brown trout</name>
    <dbReference type="NCBI Taxonomy" id="8032"/>
    <lineage>
        <taxon>Eukaryota</taxon>
        <taxon>Metazoa</taxon>
        <taxon>Chordata</taxon>
        <taxon>Craniata</taxon>
        <taxon>Vertebrata</taxon>
        <taxon>Euteleostomi</taxon>
        <taxon>Actinopterygii</taxon>
        <taxon>Neopterygii</taxon>
        <taxon>Teleostei</taxon>
        <taxon>Protacanthopterygii</taxon>
        <taxon>Salmoniformes</taxon>
        <taxon>Salmonidae</taxon>
        <taxon>Salmoninae</taxon>
        <taxon>Salmo</taxon>
    </lineage>
</organism>
<dbReference type="GO" id="GO:0003887">
    <property type="term" value="F:DNA-directed DNA polymerase activity"/>
    <property type="evidence" value="ECO:0007669"/>
    <property type="project" value="UniProtKB-KW"/>
</dbReference>
<evidence type="ECO:0000313" key="8">
    <source>
        <dbReference type="Proteomes" id="UP000472277"/>
    </source>
</evidence>
<dbReference type="Ensembl" id="ENSSTUT00000069857.1">
    <property type="protein sequence ID" value="ENSSTUP00000065877.1"/>
    <property type="gene ID" value="ENSSTUG00000028773.1"/>
</dbReference>
<evidence type="ECO:0000313" key="7">
    <source>
        <dbReference type="Ensembl" id="ENSSTUP00000065877.1"/>
    </source>
</evidence>
<dbReference type="AlphaFoldDB" id="A0A674B4B2"/>
<protein>
    <recommendedName>
        <fullName evidence="6">DNA polymerase-epsilon zinc finger domain-containing protein</fullName>
    </recommendedName>
</protein>
<feature type="domain" description="DNA polymerase-epsilon zinc finger" evidence="6">
    <location>
        <begin position="170"/>
        <end position="198"/>
    </location>
</feature>
<dbReference type="InterPro" id="IPR054475">
    <property type="entry name" value="Znf-DPOE"/>
</dbReference>
<proteinExistence type="predicted"/>
<accession>A0A674B4B2</accession>
<evidence type="ECO:0000256" key="2">
    <source>
        <dbReference type="ARBA" id="ARBA00022695"/>
    </source>
</evidence>
<name>A0A674B4B2_SALTR</name>
<keyword evidence="8" id="KW-1185">Reference proteome</keyword>
<sequence>EEDGVGDMDEVEELMESSWNIMQCLAQTASCQKYFLMTVCYHIMCTLFKRHNASQQAAGDSSALPGMISFSQEYVSSILTQNFFSITQKIQKKCSVTQNENYVGEFSEDASSGPLKLLHPARVAQVSEVLQLTFLLIYFQPLIPSKPLIVEFVISKLFLKHALCVIVDVCKGVKEADMPLYCTCAGDFKLTFSNKVCSLPTHIMSLAVFKQCTTHHNMLN</sequence>
<dbReference type="Proteomes" id="UP000472277">
    <property type="component" value="Chromosome 27"/>
</dbReference>
<dbReference type="GO" id="GO:0003677">
    <property type="term" value="F:DNA binding"/>
    <property type="evidence" value="ECO:0007669"/>
    <property type="project" value="UniProtKB-KW"/>
</dbReference>
<dbReference type="GO" id="GO:0006260">
    <property type="term" value="P:DNA replication"/>
    <property type="evidence" value="ECO:0007669"/>
    <property type="project" value="UniProtKB-KW"/>
</dbReference>
<keyword evidence="5" id="KW-0238">DNA-binding</keyword>
<evidence type="ECO:0000256" key="1">
    <source>
        <dbReference type="ARBA" id="ARBA00022679"/>
    </source>
</evidence>
<evidence type="ECO:0000256" key="4">
    <source>
        <dbReference type="ARBA" id="ARBA00022932"/>
    </source>
</evidence>
<reference evidence="7" key="2">
    <citation type="submission" date="2025-09" db="UniProtKB">
        <authorList>
            <consortium name="Ensembl"/>
        </authorList>
    </citation>
    <scope>IDENTIFICATION</scope>
</reference>
<keyword evidence="1" id="KW-0808">Transferase</keyword>
<keyword evidence="4" id="KW-0239">DNA-directed DNA polymerase</keyword>
<evidence type="ECO:0000256" key="5">
    <source>
        <dbReference type="ARBA" id="ARBA00023125"/>
    </source>
</evidence>
<dbReference type="Pfam" id="PF22912">
    <property type="entry name" value="zf-DPOE"/>
    <property type="match status" value="1"/>
</dbReference>
<reference evidence="7" key="1">
    <citation type="submission" date="2025-08" db="UniProtKB">
        <authorList>
            <consortium name="Ensembl"/>
        </authorList>
    </citation>
    <scope>IDENTIFICATION</scope>
</reference>